<sequence>MLAFKKCDGQRAVTLVETKLAGYALNWWENIQQLHVFGGHDYIIDWEVMRGEMMTRFIPSTYEEESFAKLQTLQLEVQHVSCFRLGLTKRIQDEMILFSPQSLFEIVEMTHRVEAKLKPSGYSSFILVSPQSLFEIVEMAHRIEAKLKPSGYSSFTTTTGSHNTHFCFPQTLAAIKRICPKRALLIGMTHEFDYNKDNQYLMEWSIREGIPVALAHDGLGIPIDL</sequence>
<evidence type="ECO:0000259" key="1">
    <source>
        <dbReference type="Pfam" id="PF03732"/>
    </source>
</evidence>
<dbReference type="InterPro" id="IPR036866">
    <property type="entry name" value="RibonucZ/Hydroxyglut_hydro"/>
</dbReference>
<feature type="domain" description="Retrotransposon gag" evidence="1">
    <location>
        <begin position="15"/>
        <end position="78"/>
    </location>
</feature>
<dbReference type="Pfam" id="PF03732">
    <property type="entry name" value="Retrotrans_gag"/>
    <property type="match status" value="1"/>
</dbReference>
<dbReference type="Gene3D" id="3.60.15.10">
    <property type="entry name" value="Ribonuclease Z/Hydroxyacylglutathione hydrolase-like"/>
    <property type="match status" value="1"/>
</dbReference>
<gene>
    <name evidence="2" type="ORF">GIB67_023833</name>
</gene>
<evidence type="ECO:0000313" key="3">
    <source>
        <dbReference type="Proteomes" id="UP000541444"/>
    </source>
</evidence>
<proteinExistence type="predicted"/>
<protein>
    <recommendedName>
        <fullName evidence="1">Retrotransposon gag domain-containing protein</fullName>
    </recommendedName>
</protein>
<dbReference type="PANTHER" id="PTHR42663:SF6">
    <property type="entry name" value="HYDROLASE C777.06C-RELATED"/>
    <property type="match status" value="1"/>
</dbReference>
<dbReference type="InterPro" id="IPR005162">
    <property type="entry name" value="Retrotrans_gag_dom"/>
</dbReference>
<dbReference type="Proteomes" id="UP000541444">
    <property type="component" value="Unassembled WGS sequence"/>
</dbReference>
<dbReference type="EMBL" id="JACGCM010000811">
    <property type="protein sequence ID" value="KAF6166123.1"/>
    <property type="molecule type" value="Genomic_DNA"/>
</dbReference>
<evidence type="ECO:0000313" key="2">
    <source>
        <dbReference type="EMBL" id="KAF6166123.1"/>
    </source>
</evidence>
<organism evidence="2 3">
    <name type="scientific">Kingdonia uniflora</name>
    <dbReference type="NCBI Taxonomy" id="39325"/>
    <lineage>
        <taxon>Eukaryota</taxon>
        <taxon>Viridiplantae</taxon>
        <taxon>Streptophyta</taxon>
        <taxon>Embryophyta</taxon>
        <taxon>Tracheophyta</taxon>
        <taxon>Spermatophyta</taxon>
        <taxon>Magnoliopsida</taxon>
        <taxon>Ranunculales</taxon>
        <taxon>Circaeasteraceae</taxon>
        <taxon>Kingdonia</taxon>
    </lineage>
</organism>
<name>A0A7J7NGD7_9MAGN</name>
<comment type="caution">
    <text evidence="2">The sequence shown here is derived from an EMBL/GenBank/DDBJ whole genome shotgun (WGS) entry which is preliminary data.</text>
</comment>
<reference evidence="2 3" key="1">
    <citation type="journal article" date="2020" name="IScience">
        <title>Genome Sequencing of the Endangered Kingdonia uniflora (Circaeasteraceae, Ranunculales) Reveals Potential Mechanisms of Evolutionary Specialization.</title>
        <authorList>
            <person name="Sun Y."/>
            <person name="Deng T."/>
            <person name="Zhang A."/>
            <person name="Moore M.J."/>
            <person name="Landis J.B."/>
            <person name="Lin N."/>
            <person name="Zhang H."/>
            <person name="Zhang X."/>
            <person name="Huang J."/>
            <person name="Zhang X."/>
            <person name="Sun H."/>
            <person name="Wang H."/>
        </authorList>
    </citation>
    <scope>NUCLEOTIDE SEQUENCE [LARGE SCALE GENOMIC DNA]</scope>
    <source>
        <strain evidence="2">TB1705</strain>
        <tissue evidence="2">Leaf</tissue>
    </source>
</reference>
<accession>A0A7J7NGD7</accession>
<keyword evidence="3" id="KW-1185">Reference proteome</keyword>
<dbReference type="AlphaFoldDB" id="A0A7J7NGD7"/>
<dbReference type="PANTHER" id="PTHR42663">
    <property type="entry name" value="HYDROLASE C777.06C-RELATED-RELATED"/>
    <property type="match status" value="1"/>
</dbReference>
<dbReference type="OrthoDB" id="786050at2759"/>